<feature type="region of interest" description="Disordered" evidence="1">
    <location>
        <begin position="1"/>
        <end position="31"/>
    </location>
</feature>
<feature type="transmembrane region" description="Helical" evidence="2">
    <location>
        <begin position="74"/>
        <end position="93"/>
    </location>
</feature>
<accession>A0ABR1MQB7</accession>
<comment type="caution">
    <text evidence="3">The sequence shown here is derived from an EMBL/GenBank/DDBJ whole genome shotgun (WGS) entry which is preliminary data.</text>
</comment>
<evidence type="ECO:0008006" key="5">
    <source>
        <dbReference type="Google" id="ProtNLM"/>
    </source>
</evidence>
<keyword evidence="4" id="KW-1185">Reference proteome</keyword>
<dbReference type="Proteomes" id="UP001365128">
    <property type="component" value="Unassembled WGS sequence"/>
</dbReference>
<sequence>MHARRNNHLSISSPSTSALPPPTLLTPRTPRSAAAAAAAAKDYILSDRSLPSSPGLPPSILCHERRSSTPYPRLLKNILVIFCGVTVLGWLAVRQWYTNLHRLSTPYAQDNKDQYEMVGGLSLPEEPSVVAVLDHRGRARWTISIPLNYAFPLSPAQYQELCEQASEISQNIGENGRVLGKRRSRSYYYADPHFVDVSQALDEGLLPAANAKVGMISPVGFDESAMLPNSVYNGQKMAVCERSLTFVMETSDAGMGSSLMALWLAYGLAKKEGRAFFVDDTRWPYGNYTDYFAPPPAPDCLPPMSSQALPCPHNANHLVVSAATIPWTFGDAFAEEYGDLKKTGVMRQHRIFALAREGYESLFRLRSDDADYVTERTRALQDSVHQNKGLTVGMHVRRGDRHPFEFQYSRDYIPLDRFMLAARELLSERTGYQLAANETDENVNSPRTPSDAEFFSAVSSQAVLASDDPDIYSSPEMSTTTRAQDRIVLASKKTLEASGAKKTNRYIDEISGWEGGFFRDVFWSLGLPSKPGAAEKGKTDSQAAQQGMRMRELVGRAYLLDISVLAHSDAVLCTLSSMACRLLAVMMGWEQAIVQGAWVNLDAGLGWRAMD</sequence>
<evidence type="ECO:0000313" key="4">
    <source>
        <dbReference type="Proteomes" id="UP001365128"/>
    </source>
</evidence>
<keyword evidence="2" id="KW-0472">Membrane</keyword>
<keyword evidence="2" id="KW-0812">Transmembrane</keyword>
<dbReference type="Gene3D" id="3.40.50.11350">
    <property type="match status" value="1"/>
</dbReference>
<dbReference type="EMBL" id="JBBPDW010000002">
    <property type="protein sequence ID" value="KAK7555927.1"/>
    <property type="molecule type" value="Genomic_DNA"/>
</dbReference>
<feature type="compositionally biased region" description="Low complexity" evidence="1">
    <location>
        <begin position="9"/>
        <end position="18"/>
    </location>
</feature>
<evidence type="ECO:0000256" key="1">
    <source>
        <dbReference type="SAM" id="MobiDB-lite"/>
    </source>
</evidence>
<proteinExistence type="predicted"/>
<reference evidence="3 4" key="1">
    <citation type="submission" date="2024-04" db="EMBL/GenBank/DDBJ databases">
        <title>Phyllosticta paracitricarpa is synonymous to the EU quarantine fungus P. citricarpa based on phylogenomic analyses.</title>
        <authorList>
            <consortium name="Lawrence Berkeley National Laboratory"/>
            <person name="Van Ingen-Buijs V.A."/>
            <person name="Van Westerhoven A.C."/>
            <person name="Haridas S."/>
            <person name="Skiadas P."/>
            <person name="Martin F."/>
            <person name="Groenewald J.Z."/>
            <person name="Crous P.W."/>
            <person name="Seidl M.F."/>
        </authorList>
    </citation>
    <scope>NUCLEOTIDE SEQUENCE [LARGE SCALE GENOMIC DNA]</scope>
    <source>
        <strain evidence="3 4">CBS 122670</strain>
    </source>
</reference>
<dbReference type="PANTHER" id="PTHR13132:SF29">
    <property type="entry name" value="ALPHA-(1,6)-FUCOSYLTRANSFERASE"/>
    <property type="match status" value="1"/>
</dbReference>
<organism evidence="3 4">
    <name type="scientific">Phyllosticta citricarpa</name>
    <dbReference type="NCBI Taxonomy" id="55181"/>
    <lineage>
        <taxon>Eukaryota</taxon>
        <taxon>Fungi</taxon>
        <taxon>Dikarya</taxon>
        <taxon>Ascomycota</taxon>
        <taxon>Pezizomycotina</taxon>
        <taxon>Dothideomycetes</taxon>
        <taxon>Dothideomycetes incertae sedis</taxon>
        <taxon>Botryosphaeriales</taxon>
        <taxon>Phyllostictaceae</taxon>
        <taxon>Phyllosticta</taxon>
    </lineage>
</organism>
<gene>
    <name evidence="3" type="ORF">IWX46DRAFT_146220</name>
</gene>
<evidence type="ECO:0000313" key="3">
    <source>
        <dbReference type="EMBL" id="KAK7555927.1"/>
    </source>
</evidence>
<protein>
    <recommendedName>
        <fullName evidence="5">Fucosyltransferase</fullName>
    </recommendedName>
</protein>
<keyword evidence="2" id="KW-1133">Transmembrane helix</keyword>
<name>A0ABR1MQB7_9PEZI</name>
<evidence type="ECO:0000256" key="2">
    <source>
        <dbReference type="SAM" id="Phobius"/>
    </source>
</evidence>
<dbReference type="PANTHER" id="PTHR13132">
    <property type="entry name" value="ALPHA- 1,6 -FUCOSYLTRANSFERASE"/>
    <property type="match status" value="1"/>
</dbReference>